<sequence length="332" mass="36725">MPRLRVLAGPNANQLTEISTEVNTFRTHRITSDRFDGEVCVHIKGFIGADGNLKESTYFPDSKAGSNRNARQEESGGSSASSVSGDSNGSTSNGSRKGVTWSIQVRGRYLVHGLTMDDVLFGNTFDRPLKLPWGSGAALKFMNFVDPTLEHALDSAQPWALSPLVATMPHFAISTKKGHSHPLATPDGTYVQDDTSQLKNVPSFKNASARRQYFANVSNRQRVHLSKDETITTDFCYGFLSFPEIRLNLPGGISFDLMKYWDGQPVRFVCCERRKDEQSGNGRVKGPGDPFWVVVFEAVFDEDEPVTPDGASVKDDSQLDTEEQKHLQEDID</sequence>
<comment type="caution">
    <text evidence="3">The sequence shown here is derived from an EMBL/GenBank/DDBJ whole genome shotgun (WGS) entry which is preliminary data.</text>
</comment>
<dbReference type="InParanoid" id="G4TTB1"/>
<feature type="compositionally biased region" description="Basic and acidic residues" evidence="1">
    <location>
        <begin position="312"/>
        <end position="332"/>
    </location>
</feature>
<dbReference type="PANTHER" id="PTHR34826">
    <property type="entry name" value="UPF0590 PROTEIN C409.17C"/>
    <property type="match status" value="1"/>
</dbReference>
<keyword evidence="4" id="KW-1185">Reference proteome</keyword>
<dbReference type="InterPro" id="IPR013897">
    <property type="entry name" value="Duc1"/>
</dbReference>
<dbReference type="OMA" id="DRQGITW"/>
<gene>
    <name evidence="3" type="ORF">PIIN_08506</name>
</gene>
<reference evidence="3 4" key="1">
    <citation type="journal article" date="2011" name="PLoS Pathog.">
        <title>Endophytic Life Strategies Decoded by Genome and Transcriptome Analyses of the Mutualistic Root Symbiont Piriformospora indica.</title>
        <authorList>
            <person name="Zuccaro A."/>
            <person name="Lahrmann U."/>
            <person name="Guldener U."/>
            <person name="Langen G."/>
            <person name="Pfiffi S."/>
            <person name="Biedenkopf D."/>
            <person name="Wong P."/>
            <person name="Samans B."/>
            <person name="Grimm C."/>
            <person name="Basiewicz M."/>
            <person name="Murat C."/>
            <person name="Martin F."/>
            <person name="Kogel K.H."/>
        </authorList>
    </citation>
    <scope>NUCLEOTIDE SEQUENCE [LARGE SCALE GENOMIC DNA]</scope>
    <source>
        <strain evidence="3 4">DSM 11827</strain>
    </source>
</reference>
<dbReference type="Proteomes" id="UP000007148">
    <property type="component" value="Unassembled WGS sequence"/>
</dbReference>
<feature type="region of interest" description="Disordered" evidence="1">
    <location>
        <begin position="59"/>
        <end position="97"/>
    </location>
</feature>
<proteinExistence type="predicted"/>
<evidence type="ECO:0000259" key="2">
    <source>
        <dbReference type="Pfam" id="PF08588"/>
    </source>
</evidence>
<dbReference type="HOGENOM" id="CLU_047849_1_1_1"/>
<dbReference type="eggNOG" id="ENOG502RXNE">
    <property type="taxonomic scope" value="Eukaryota"/>
</dbReference>
<dbReference type="STRING" id="1109443.G4TTB1"/>
<evidence type="ECO:0000313" key="3">
    <source>
        <dbReference type="EMBL" id="CCA74554.1"/>
    </source>
</evidence>
<organism evidence="3 4">
    <name type="scientific">Serendipita indica (strain DSM 11827)</name>
    <name type="common">Root endophyte fungus</name>
    <name type="synonym">Piriformospora indica</name>
    <dbReference type="NCBI Taxonomy" id="1109443"/>
    <lineage>
        <taxon>Eukaryota</taxon>
        <taxon>Fungi</taxon>
        <taxon>Dikarya</taxon>
        <taxon>Basidiomycota</taxon>
        <taxon>Agaricomycotina</taxon>
        <taxon>Agaricomycetes</taxon>
        <taxon>Sebacinales</taxon>
        <taxon>Serendipitaceae</taxon>
        <taxon>Serendipita</taxon>
    </lineage>
</organism>
<dbReference type="PANTHER" id="PTHR34826:SF2">
    <property type="entry name" value="UPF0590 PROTEIN C409.17C"/>
    <property type="match status" value="1"/>
</dbReference>
<feature type="region of interest" description="Disordered" evidence="1">
    <location>
        <begin position="303"/>
        <end position="332"/>
    </location>
</feature>
<accession>G4TTB1</accession>
<evidence type="ECO:0000256" key="1">
    <source>
        <dbReference type="SAM" id="MobiDB-lite"/>
    </source>
</evidence>
<evidence type="ECO:0000313" key="4">
    <source>
        <dbReference type="Proteomes" id="UP000007148"/>
    </source>
</evidence>
<feature type="compositionally biased region" description="Low complexity" evidence="1">
    <location>
        <begin position="75"/>
        <end position="95"/>
    </location>
</feature>
<dbReference type="OrthoDB" id="2119945at2759"/>
<name>G4TTB1_SERID</name>
<protein>
    <recommendedName>
        <fullName evidence="2">Domain of unknown function at the cortex 1 domain-containing protein</fullName>
    </recommendedName>
</protein>
<dbReference type="Pfam" id="PF08588">
    <property type="entry name" value="Duc1"/>
    <property type="match status" value="1"/>
</dbReference>
<feature type="domain" description="Domain of unknown function at the cortex 1" evidence="2">
    <location>
        <begin position="3"/>
        <end position="298"/>
    </location>
</feature>
<dbReference type="AlphaFoldDB" id="G4TTB1"/>
<dbReference type="EMBL" id="CAFZ01000326">
    <property type="protein sequence ID" value="CCA74554.1"/>
    <property type="molecule type" value="Genomic_DNA"/>
</dbReference>